<evidence type="ECO:0000313" key="2">
    <source>
        <dbReference type="EMBL" id="THV29765.1"/>
    </source>
</evidence>
<sequence length="212" mass="22340">MSLSRTGIRRVALSAWLLSQVTVASAGEGPFLWVASGSPDDLAIRTGLALDLPGRPRFGTESTIKVSTPSAAGTVSPPLRMWGEYDLLKGGGAATTLALLANPATGAARAALRQSGALLDNDMGSVSATRTIEAGRRTDGEPAYIARQDLSMAFRAFNATLTGGVIMNNKAPLSAELRLEKRLPLGISLKATLSDLAQEPNARLDARINRRW</sequence>
<evidence type="ECO:0000313" key="3">
    <source>
        <dbReference type="Proteomes" id="UP000307378"/>
    </source>
</evidence>
<proteinExistence type="predicted"/>
<protein>
    <submittedName>
        <fullName evidence="2">Uncharacterized protein</fullName>
    </submittedName>
</protein>
<name>A0A4S8PJB7_9HYPH</name>
<dbReference type="EMBL" id="STGU01000031">
    <property type="protein sequence ID" value="THV29765.1"/>
    <property type="molecule type" value="Genomic_DNA"/>
</dbReference>
<feature type="chain" id="PRO_5020869499" evidence="1">
    <location>
        <begin position="27"/>
        <end position="212"/>
    </location>
</feature>
<organism evidence="2 3">
    <name type="scientific">Rhizobium rosettiformans W3</name>
    <dbReference type="NCBI Taxonomy" id="538378"/>
    <lineage>
        <taxon>Bacteria</taxon>
        <taxon>Pseudomonadati</taxon>
        <taxon>Pseudomonadota</taxon>
        <taxon>Alphaproteobacteria</taxon>
        <taxon>Hyphomicrobiales</taxon>
        <taxon>Rhizobiaceae</taxon>
        <taxon>Rhizobium/Agrobacterium group</taxon>
        <taxon>Rhizobium</taxon>
    </lineage>
</organism>
<dbReference type="Proteomes" id="UP000307378">
    <property type="component" value="Unassembled WGS sequence"/>
</dbReference>
<accession>A0A4S8PJB7</accession>
<evidence type="ECO:0000256" key="1">
    <source>
        <dbReference type="SAM" id="SignalP"/>
    </source>
</evidence>
<feature type="signal peptide" evidence="1">
    <location>
        <begin position="1"/>
        <end position="26"/>
    </location>
</feature>
<comment type="caution">
    <text evidence="2">The sequence shown here is derived from an EMBL/GenBank/DDBJ whole genome shotgun (WGS) entry which is preliminary data.</text>
</comment>
<reference evidence="2 3" key="1">
    <citation type="submission" date="2019-04" db="EMBL/GenBank/DDBJ databases">
        <title>genome sequence of strain W3.</title>
        <authorList>
            <person name="Gao J."/>
            <person name="Sun J."/>
        </authorList>
    </citation>
    <scope>NUCLEOTIDE SEQUENCE [LARGE SCALE GENOMIC DNA]</scope>
    <source>
        <strain evidence="2 3">W3</strain>
    </source>
</reference>
<dbReference type="RefSeq" id="WP_136543629.1">
    <property type="nucleotide sequence ID" value="NZ_STGU01000031.1"/>
</dbReference>
<dbReference type="AlphaFoldDB" id="A0A4S8PJB7"/>
<keyword evidence="1" id="KW-0732">Signal</keyword>
<gene>
    <name evidence="2" type="ORF">FAA86_23385</name>
</gene>